<dbReference type="RefSeq" id="XP_062780324.1">
    <property type="nucleotide sequence ID" value="XM_062924273.1"/>
</dbReference>
<feature type="region of interest" description="Disordered" evidence="1">
    <location>
        <begin position="464"/>
        <end position="520"/>
    </location>
</feature>
<dbReference type="GeneID" id="87944617"/>
<gene>
    <name evidence="2" type="ORF">CDEST_08114</name>
</gene>
<feature type="compositionally biased region" description="Basic and acidic residues" evidence="1">
    <location>
        <begin position="505"/>
        <end position="520"/>
    </location>
</feature>
<proteinExistence type="predicted"/>
<dbReference type="AlphaFoldDB" id="A0AAX4IJ94"/>
<evidence type="ECO:0000313" key="3">
    <source>
        <dbReference type="Proteomes" id="UP001322277"/>
    </source>
</evidence>
<protein>
    <submittedName>
        <fullName evidence="2">Nitrogen regulatory protein areA, GATA</fullName>
    </submittedName>
</protein>
<feature type="compositionally biased region" description="Polar residues" evidence="1">
    <location>
        <begin position="473"/>
        <end position="490"/>
    </location>
</feature>
<dbReference type="Proteomes" id="UP001322277">
    <property type="component" value="Chromosome 5"/>
</dbReference>
<dbReference type="KEGG" id="cdet:87944617"/>
<sequence length="520" mass="56275">MDLPKGFVKDDRRIYEDVASLTQPLPSEFIIRMWRLYTTTNLKLVDPTARRLENLWWHVMGSDRCKLKAATVAKIWEHISYGPTFVPLRGSPNRWEGPSVLFHTLPDTSSTYADSNAQTPRFNSQHESDPLLSAQQMNQDIKMISEQSALKELSASSSRPPPPHPILKKNRGDSKSGPRPTARFVSPHESTDEDYKTSEGTSSGSTAASGLEMRISSAASPTKSNKKKASVPTKRFVASAANKRRPILPRRMSSQSSTGSDVMVKETGSANGTKHAGTYNVTPVHAEQSAAQSVLGSPGIEAPPSAKALGKRPVNRSLPETPNLLKSPPAVEVQQRPAVVQAGRRAPAPAPLSKSIAERPGHEGSRAKNEGPRTPTSISAASPSFSSPRIGSFSSSRSAFSAPRMERTSSNSETYRPREVSIGRGSAKGLLSSATASTSNIAAMGHISISDEPDRRALEALGTFHEEPGGTPRRTSSSSHFAPTMPSSTPDVPLARTRSQLTLLLEREKERIGDRQKQRP</sequence>
<feature type="compositionally biased region" description="Basic and acidic residues" evidence="1">
    <location>
        <begin position="356"/>
        <end position="371"/>
    </location>
</feature>
<feature type="region of interest" description="Disordered" evidence="1">
    <location>
        <begin position="150"/>
        <end position="277"/>
    </location>
</feature>
<organism evidence="2 3">
    <name type="scientific">Colletotrichum destructivum</name>
    <dbReference type="NCBI Taxonomy" id="34406"/>
    <lineage>
        <taxon>Eukaryota</taxon>
        <taxon>Fungi</taxon>
        <taxon>Dikarya</taxon>
        <taxon>Ascomycota</taxon>
        <taxon>Pezizomycotina</taxon>
        <taxon>Sordariomycetes</taxon>
        <taxon>Hypocreomycetidae</taxon>
        <taxon>Glomerellales</taxon>
        <taxon>Glomerellaceae</taxon>
        <taxon>Colletotrichum</taxon>
        <taxon>Colletotrichum destructivum species complex</taxon>
    </lineage>
</organism>
<feature type="region of interest" description="Disordered" evidence="1">
    <location>
        <begin position="290"/>
        <end position="426"/>
    </location>
</feature>
<name>A0AAX4IJ94_9PEZI</name>
<reference evidence="3" key="1">
    <citation type="journal article" date="2023" name="bioRxiv">
        <title>Complete genome of the Medicago anthracnose fungus, Colletotrichum destructivum, reveals a mini-chromosome-like region within a core chromosome.</title>
        <authorList>
            <person name="Lapalu N."/>
            <person name="Simon A."/>
            <person name="Lu A."/>
            <person name="Plaumann P.-L."/>
            <person name="Amselem J."/>
            <person name="Pigne S."/>
            <person name="Auger A."/>
            <person name="Koch C."/>
            <person name="Dallery J.-F."/>
            <person name="O'Connell R.J."/>
        </authorList>
    </citation>
    <scope>NUCLEOTIDE SEQUENCE [LARGE SCALE GENOMIC DNA]</scope>
    <source>
        <strain evidence="3">CBS 520.97</strain>
    </source>
</reference>
<keyword evidence="3" id="KW-1185">Reference proteome</keyword>
<evidence type="ECO:0000313" key="2">
    <source>
        <dbReference type="EMBL" id="WQF83100.1"/>
    </source>
</evidence>
<evidence type="ECO:0000256" key="1">
    <source>
        <dbReference type="SAM" id="MobiDB-lite"/>
    </source>
</evidence>
<accession>A0AAX4IJ94</accession>
<dbReference type="EMBL" id="CP137309">
    <property type="protein sequence ID" value="WQF83100.1"/>
    <property type="molecule type" value="Genomic_DNA"/>
</dbReference>
<feature type="compositionally biased region" description="Low complexity" evidence="1">
    <location>
        <begin position="198"/>
        <end position="210"/>
    </location>
</feature>
<feature type="compositionally biased region" description="Low complexity" evidence="1">
    <location>
        <begin position="372"/>
        <end position="403"/>
    </location>
</feature>